<feature type="domain" description="Lipid/polyisoprenoid-binding YceI-like" evidence="3">
    <location>
        <begin position="94"/>
        <end position="266"/>
    </location>
</feature>
<comment type="similarity">
    <text evidence="1">Belongs to the UPF0312 family.</text>
</comment>
<dbReference type="RefSeq" id="WP_095042691.1">
    <property type="nucleotide sequence ID" value="NZ_LN890655.1"/>
</dbReference>
<dbReference type="KEGG" id="pbf:CFX0092_A1277"/>
<dbReference type="InterPro" id="IPR036761">
    <property type="entry name" value="TTHA0802/YceI-like_sf"/>
</dbReference>
<dbReference type="EMBL" id="LN890655">
    <property type="protein sequence ID" value="CUS03155.2"/>
    <property type="molecule type" value="Genomic_DNA"/>
</dbReference>
<evidence type="ECO:0000313" key="4">
    <source>
        <dbReference type="EMBL" id="CUS03155.2"/>
    </source>
</evidence>
<name>A0A160T3F8_9CHLR</name>
<evidence type="ECO:0000313" key="5">
    <source>
        <dbReference type="Proteomes" id="UP000215027"/>
    </source>
</evidence>
<evidence type="ECO:0000256" key="2">
    <source>
        <dbReference type="SAM" id="SignalP"/>
    </source>
</evidence>
<gene>
    <name evidence="4" type="ORF">CFX0092_A1277</name>
</gene>
<proteinExistence type="inferred from homology"/>
<dbReference type="PANTHER" id="PTHR34406">
    <property type="entry name" value="PROTEIN YCEI"/>
    <property type="match status" value="1"/>
</dbReference>
<reference evidence="4" key="1">
    <citation type="submission" date="2016-01" db="EMBL/GenBank/DDBJ databases">
        <authorList>
            <person name="Mcilroy J.S."/>
            <person name="Karst M S."/>
            <person name="Albertsen M."/>
        </authorList>
    </citation>
    <scope>NUCLEOTIDE SEQUENCE</scope>
    <source>
        <strain evidence="4">Cfx-K</strain>
    </source>
</reference>
<feature type="chain" id="PRO_5008240560" evidence="2">
    <location>
        <begin position="19"/>
        <end position="268"/>
    </location>
</feature>
<dbReference type="OrthoDB" id="155256at2"/>
<dbReference type="Proteomes" id="UP000215027">
    <property type="component" value="Chromosome I"/>
</dbReference>
<dbReference type="SUPFAM" id="SSF101874">
    <property type="entry name" value="YceI-like"/>
    <property type="match status" value="1"/>
</dbReference>
<organism evidence="4 5">
    <name type="scientific">Candidatus Promineifilum breve</name>
    <dbReference type="NCBI Taxonomy" id="1806508"/>
    <lineage>
        <taxon>Bacteria</taxon>
        <taxon>Bacillati</taxon>
        <taxon>Chloroflexota</taxon>
        <taxon>Ardenticatenia</taxon>
        <taxon>Candidatus Promineifilales</taxon>
        <taxon>Candidatus Promineifilaceae</taxon>
        <taxon>Candidatus Promineifilum</taxon>
    </lineage>
</organism>
<dbReference type="InterPro" id="IPR007372">
    <property type="entry name" value="Lipid/polyisoprenoid-bd_YceI"/>
</dbReference>
<sequence>MKRQISLMIVLLLALALAACGVLQEPEAASGTIEAIPLATQAAGVVATAVTEATEVVVATEPAAEAAPTEAPAEATAAPEATAEVAAPAGTATVFTIDSAASQVRFQLDEDLRGTRTTVVGSTDQVAGQLSLNLADLSQTQVGIIQINARALATDNNFRNRAIQNEILETGSFEFITFTPTGIEGLPASATVGETISFNLVGDLTIRDITMPATFAVEATADSETTITGTATSIVNRADFGLNIPSVPNVANVEEEVELYIDFTANAS</sequence>
<protein>
    <submittedName>
        <fullName evidence="4">YceI family protein</fullName>
    </submittedName>
</protein>
<dbReference type="PANTHER" id="PTHR34406:SF1">
    <property type="entry name" value="PROTEIN YCEI"/>
    <property type="match status" value="1"/>
</dbReference>
<evidence type="ECO:0000256" key="1">
    <source>
        <dbReference type="ARBA" id="ARBA00008812"/>
    </source>
</evidence>
<feature type="signal peptide" evidence="2">
    <location>
        <begin position="1"/>
        <end position="18"/>
    </location>
</feature>
<accession>A0A160T3F8</accession>
<dbReference type="SMART" id="SM00867">
    <property type="entry name" value="YceI"/>
    <property type="match status" value="1"/>
</dbReference>
<dbReference type="Pfam" id="PF04264">
    <property type="entry name" value="YceI"/>
    <property type="match status" value="1"/>
</dbReference>
<dbReference type="AlphaFoldDB" id="A0A160T3F8"/>
<dbReference type="PROSITE" id="PS51257">
    <property type="entry name" value="PROKAR_LIPOPROTEIN"/>
    <property type="match status" value="1"/>
</dbReference>
<evidence type="ECO:0000259" key="3">
    <source>
        <dbReference type="SMART" id="SM00867"/>
    </source>
</evidence>
<keyword evidence="2" id="KW-0732">Signal</keyword>
<keyword evidence="5" id="KW-1185">Reference proteome</keyword>
<dbReference type="Gene3D" id="2.40.128.110">
    <property type="entry name" value="Lipid/polyisoprenoid-binding, YceI-like"/>
    <property type="match status" value="1"/>
</dbReference>